<gene>
    <name evidence="1" type="primary">LU</name>
</gene>
<feature type="non-terminal residue" evidence="1">
    <location>
        <position position="44"/>
    </location>
</feature>
<sequence length="44" mass="4453">IPRSTCSSGWAARPPQQAGYARVTLSSCSAGGTAAPARSIRFSA</sequence>
<organism evidence="1">
    <name type="scientific">Homo sapiens</name>
    <name type="common">Human</name>
    <dbReference type="NCBI Taxonomy" id="9606"/>
    <lineage>
        <taxon>Eukaryota</taxon>
        <taxon>Metazoa</taxon>
        <taxon>Chordata</taxon>
        <taxon>Craniata</taxon>
        <taxon>Vertebrata</taxon>
        <taxon>Euteleostomi</taxon>
        <taxon>Mammalia</taxon>
        <taxon>Eutheria</taxon>
        <taxon>Euarchontoglires</taxon>
        <taxon>Primates</taxon>
        <taxon>Haplorrhini</taxon>
        <taxon>Catarrhini</taxon>
        <taxon>Hominidae</taxon>
        <taxon>Homo</taxon>
    </lineage>
</organism>
<dbReference type="EMBL" id="HG326211">
    <property type="protein sequence ID" value="CDG15323.1"/>
    <property type="molecule type" value="Genomic_DNA"/>
</dbReference>
<protein>
    <submittedName>
        <fullName evidence="1">Lutheran blood group</fullName>
    </submittedName>
</protein>
<accession>S6F3R1</accession>
<proteinExistence type="predicted"/>
<dbReference type="ChiTaRS" id="BCAM">
    <property type="organism name" value="human"/>
</dbReference>
<feature type="non-terminal residue" evidence="1">
    <location>
        <position position="1"/>
    </location>
</feature>
<dbReference type="AlphaFoldDB" id="S6F3R1"/>
<reference evidence="1" key="1">
    <citation type="submission" date="2013-06" db="EMBL/GenBank/DDBJ databases">
        <title>New polymorphisms in blood group genes.</title>
        <authorList>
            <person name="Doescher A."/>
        </authorList>
    </citation>
    <scope>NUCLEOTIDE SEQUENCE</scope>
    <source>
        <tissue evidence="1">Peripheral blood</tissue>
    </source>
</reference>
<name>S6F3R1_HUMAN</name>
<evidence type="ECO:0000313" key="1">
    <source>
        <dbReference type="EMBL" id="CDG15323.1"/>
    </source>
</evidence>